<dbReference type="Proteomes" id="UP001202922">
    <property type="component" value="Unassembled WGS sequence"/>
</dbReference>
<comment type="caution">
    <text evidence="2">The sequence shown here is derived from an EMBL/GenBank/DDBJ whole genome shotgun (WGS) entry which is preliminary data.</text>
</comment>
<dbReference type="InterPro" id="IPR047697">
    <property type="entry name" value="AztD-like"/>
</dbReference>
<dbReference type="EMBL" id="JAKZBV010000001">
    <property type="protein sequence ID" value="MCH6468947.1"/>
    <property type="molecule type" value="Genomic_DNA"/>
</dbReference>
<dbReference type="Gene3D" id="2.130.10.10">
    <property type="entry name" value="YVTN repeat-like/Quinoprotein amine dehydrogenase"/>
    <property type="match status" value="1"/>
</dbReference>
<gene>
    <name evidence="2" type="ORF">L0M17_02920</name>
</gene>
<evidence type="ECO:0000256" key="1">
    <source>
        <dbReference type="SAM" id="SignalP"/>
    </source>
</evidence>
<accession>A0ABS9TXF9</accession>
<feature type="chain" id="PRO_5046545745" description="Secreted protein" evidence="1">
    <location>
        <begin position="30"/>
        <end position="398"/>
    </location>
</feature>
<dbReference type="SUPFAM" id="SSF50969">
    <property type="entry name" value="YVTN repeat-like/Quinoprotein amine dehydrogenase"/>
    <property type="match status" value="1"/>
</dbReference>
<dbReference type="NCBIfam" id="NF038015">
    <property type="entry name" value="AztD"/>
    <property type="match status" value="1"/>
</dbReference>
<dbReference type="SMART" id="SM00564">
    <property type="entry name" value="PQQ"/>
    <property type="match status" value="2"/>
</dbReference>
<evidence type="ECO:0000313" key="2">
    <source>
        <dbReference type="EMBL" id="MCH6468947.1"/>
    </source>
</evidence>
<name>A0ABS9TXF9_9MICC</name>
<dbReference type="InterPro" id="IPR011044">
    <property type="entry name" value="Quino_amine_DH_bsu"/>
</dbReference>
<proteinExistence type="predicted"/>
<protein>
    <recommendedName>
        <fullName evidence="4">Secreted protein</fullName>
    </recommendedName>
</protein>
<dbReference type="RefSeq" id="WP_241051043.1">
    <property type="nucleotide sequence ID" value="NZ_JAKZBV010000001.1"/>
</dbReference>
<dbReference type="PANTHER" id="PTHR47197">
    <property type="entry name" value="PROTEIN NIRF"/>
    <property type="match status" value="1"/>
</dbReference>
<keyword evidence="3" id="KW-1185">Reference proteome</keyword>
<evidence type="ECO:0008006" key="4">
    <source>
        <dbReference type="Google" id="ProtNLM"/>
    </source>
</evidence>
<feature type="signal peptide" evidence="1">
    <location>
        <begin position="1"/>
        <end position="29"/>
    </location>
</feature>
<dbReference type="InterPro" id="IPR018391">
    <property type="entry name" value="PQQ_b-propeller_rpt"/>
</dbReference>
<organism evidence="2 3">
    <name type="scientific">Sinomonas terrae</name>
    <dbReference type="NCBI Taxonomy" id="2908838"/>
    <lineage>
        <taxon>Bacteria</taxon>
        <taxon>Bacillati</taxon>
        <taxon>Actinomycetota</taxon>
        <taxon>Actinomycetes</taxon>
        <taxon>Micrococcales</taxon>
        <taxon>Micrococcaceae</taxon>
        <taxon>Sinomonas</taxon>
    </lineage>
</organism>
<reference evidence="2 3" key="1">
    <citation type="submission" date="2022-03" db="EMBL/GenBank/DDBJ databases">
        <title>Sinomonas sp. isolated from a soil.</title>
        <authorList>
            <person name="Han J."/>
            <person name="Kim D.-U."/>
        </authorList>
    </citation>
    <scope>NUCLEOTIDE SEQUENCE [LARGE SCALE GENOMIC DNA]</scope>
    <source>
        <strain evidence="2 3">5-5</strain>
    </source>
</reference>
<dbReference type="InterPro" id="IPR015943">
    <property type="entry name" value="WD40/YVTN_repeat-like_dom_sf"/>
</dbReference>
<evidence type="ECO:0000313" key="3">
    <source>
        <dbReference type="Proteomes" id="UP001202922"/>
    </source>
</evidence>
<dbReference type="PROSITE" id="PS51257">
    <property type="entry name" value="PROKAR_LIPOPROTEIN"/>
    <property type="match status" value="1"/>
</dbReference>
<keyword evidence="1" id="KW-0732">Signal</keyword>
<dbReference type="PANTHER" id="PTHR47197:SF3">
    <property type="entry name" value="DIHYDRO-HEME D1 DEHYDROGENASE"/>
    <property type="match status" value="1"/>
</dbReference>
<sequence length="398" mass="41686">MKRSRSVRLAAASATAAAALALSSCASTATQTSPNSESAAAETAGRVAVAYKNGIAVLDGKTLKVVGTFPTEDFTRVNAVGDGRHVLVTTSQGFQVLDTGKPALTDAVFKATTPGHVVRHADHTILFDDGSGTTTIFDTRALLNSGGKLPSTETYTAAAPHHGVSIRLSDGTLLTTVGDKTGRTGAAALRPNGGKWDKVSENSECRGIHGEGAAADEAAVFGCEDGALLYHHGKFEKFAAPDKYGRMGNAYATETSSIVVGDYKNNPDDEGYLLNAVTLIDTAKHTYRVVNLPDNVHYTWRDVVRGSDHRAYILSTDGSIHVLDPASGEIVKEYPVIAPWEGPAHWQDPHPAIAVNGTTGYVTEPGSSTVHAVDLKTGEKLGSVKLSAPPNEITVALG</sequence>
<dbReference type="InterPro" id="IPR051200">
    <property type="entry name" value="Host-pathogen_enzymatic-act"/>
</dbReference>